<name>A0A165FQS1_9BASI</name>
<dbReference type="FunFam" id="3.40.50.720:FF:000084">
    <property type="entry name" value="Short-chain dehydrogenase reductase"/>
    <property type="match status" value="1"/>
</dbReference>
<dbReference type="InParanoid" id="A0A165FQS1"/>
<dbReference type="Gene3D" id="3.40.50.720">
    <property type="entry name" value="NAD(P)-binding Rossmann-like Domain"/>
    <property type="match status" value="1"/>
</dbReference>
<gene>
    <name evidence="4" type="ORF">CALCODRAFT_470139</name>
</gene>
<dbReference type="Proteomes" id="UP000076842">
    <property type="component" value="Unassembled WGS sequence"/>
</dbReference>
<keyword evidence="5" id="KW-1185">Reference proteome</keyword>
<keyword evidence="3" id="KW-0560">Oxidoreductase</keyword>
<evidence type="ECO:0000256" key="2">
    <source>
        <dbReference type="ARBA" id="ARBA00022857"/>
    </source>
</evidence>
<dbReference type="PROSITE" id="PS00061">
    <property type="entry name" value="ADH_SHORT"/>
    <property type="match status" value="1"/>
</dbReference>
<proteinExistence type="inferred from homology"/>
<evidence type="ECO:0000256" key="1">
    <source>
        <dbReference type="ARBA" id="ARBA00006484"/>
    </source>
</evidence>
<dbReference type="SUPFAM" id="SSF51735">
    <property type="entry name" value="NAD(P)-binding Rossmann-fold domains"/>
    <property type="match status" value="1"/>
</dbReference>
<dbReference type="EMBL" id="KV423968">
    <property type="protein sequence ID" value="KZT57080.1"/>
    <property type="molecule type" value="Genomic_DNA"/>
</dbReference>
<sequence length="273" mass="28694">MDIHSLFGVRGKVVLVTGGSRGIGKMIATGFIRNGCRVYISARSAKDCDATAAELSALGPGVCVALPADLQKLGEVDRLVEAVSQRETVLNVLVNNAGATWGEDIDTYPDKAWTKLLTLNVQRVFTLTQKLLPLLRRAAEQGGKEEAGSYKDPARVINIGSINGERVPGMETYAYAASKAALHQLSRHLALRLGGEGITSNVLACGPFESKMMAHTLATAKDVIVSGVPLARIGTPEDVAGACLFLSSRAGAYITGATIAVDGGHLVHTNSKL</sequence>
<reference evidence="4 5" key="1">
    <citation type="journal article" date="2016" name="Mol. Biol. Evol.">
        <title>Comparative Genomics of Early-Diverging Mushroom-Forming Fungi Provides Insights into the Origins of Lignocellulose Decay Capabilities.</title>
        <authorList>
            <person name="Nagy L.G."/>
            <person name="Riley R."/>
            <person name="Tritt A."/>
            <person name="Adam C."/>
            <person name="Daum C."/>
            <person name="Floudas D."/>
            <person name="Sun H."/>
            <person name="Yadav J.S."/>
            <person name="Pangilinan J."/>
            <person name="Larsson K.H."/>
            <person name="Matsuura K."/>
            <person name="Barry K."/>
            <person name="Labutti K."/>
            <person name="Kuo R."/>
            <person name="Ohm R.A."/>
            <person name="Bhattacharya S.S."/>
            <person name="Shirouzu T."/>
            <person name="Yoshinaga Y."/>
            <person name="Martin F.M."/>
            <person name="Grigoriev I.V."/>
            <person name="Hibbett D.S."/>
        </authorList>
    </citation>
    <scope>NUCLEOTIDE SEQUENCE [LARGE SCALE GENOMIC DNA]</scope>
    <source>
        <strain evidence="4 5">HHB12733</strain>
    </source>
</reference>
<dbReference type="InterPro" id="IPR020904">
    <property type="entry name" value="Sc_DH/Rdtase_CS"/>
</dbReference>
<evidence type="ECO:0000313" key="5">
    <source>
        <dbReference type="Proteomes" id="UP000076842"/>
    </source>
</evidence>
<dbReference type="AlphaFoldDB" id="A0A165FQS1"/>
<comment type="similarity">
    <text evidence="1">Belongs to the short-chain dehydrogenases/reductases (SDR) family.</text>
</comment>
<dbReference type="PRINTS" id="PR00081">
    <property type="entry name" value="GDHRDH"/>
</dbReference>
<dbReference type="PRINTS" id="PR00080">
    <property type="entry name" value="SDRFAMILY"/>
</dbReference>
<dbReference type="Pfam" id="PF13561">
    <property type="entry name" value="adh_short_C2"/>
    <property type="match status" value="1"/>
</dbReference>
<dbReference type="InterPro" id="IPR002347">
    <property type="entry name" value="SDR_fam"/>
</dbReference>
<dbReference type="PANTHER" id="PTHR43618">
    <property type="entry name" value="7-ALPHA-HYDROXYSTEROID DEHYDROGENASE"/>
    <property type="match status" value="1"/>
</dbReference>
<dbReference type="GO" id="GO:0016491">
    <property type="term" value="F:oxidoreductase activity"/>
    <property type="evidence" value="ECO:0007669"/>
    <property type="project" value="UniProtKB-KW"/>
</dbReference>
<dbReference type="InterPro" id="IPR052178">
    <property type="entry name" value="Sec_Metab_Biosynth_SDR"/>
</dbReference>
<protein>
    <submittedName>
        <fullName evidence="4">NAD(P)-binding protein</fullName>
    </submittedName>
</protein>
<evidence type="ECO:0000256" key="3">
    <source>
        <dbReference type="ARBA" id="ARBA00023002"/>
    </source>
</evidence>
<dbReference type="InterPro" id="IPR036291">
    <property type="entry name" value="NAD(P)-bd_dom_sf"/>
</dbReference>
<keyword evidence="2" id="KW-0521">NADP</keyword>
<organism evidence="4 5">
    <name type="scientific">Calocera cornea HHB12733</name>
    <dbReference type="NCBI Taxonomy" id="1353952"/>
    <lineage>
        <taxon>Eukaryota</taxon>
        <taxon>Fungi</taxon>
        <taxon>Dikarya</taxon>
        <taxon>Basidiomycota</taxon>
        <taxon>Agaricomycotina</taxon>
        <taxon>Dacrymycetes</taxon>
        <taxon>Dacrymycetales</taxon>
        <taxon>Dacrymycetaceae</taxon>
        <taxon>Calocera</taxon>
    </lineage>
</organism>
<dbReference type="OrthoDB" id="2898618at2759"/>
<dbReference type="STRING" id="1353952.A0A165FQS1"/>
<evidence type="ECO:0000313" key="4">
    <source>
        <dbReference type="EMBL" id="KZT57080.1"/>
    </source>
</evidence>
<accession>A0A165FQS1</accession>
<dbReference type="PANTHER" id="PTHR43618:SF17">
    <property type="entry name" value="RHAMNOLIPIDS BIOSYNTHESIS 3-OXOACYL-[ACYL-CARRIER-PROTEIN] REDUCTASE"/>
    <property type="match status" value="1"/>
</dbReference>